<evidence type="ECO:0000313" key="12">
    <source>
        <dbReference type="Proteomes" id="UP001148614"/>
    </source>
</evidence>
<dbReference type="VEuPathDB" id="FungiDB:F4678DRAFT_482654"/>
<dbReference type="SUPFAM" id="SSF52218">
    <property type="entry name" value="Flavoproteins"/>
    <property type="match status" value="1"/>
</dbReference>
<comment type="cofactor">
    <cofactor evidence="2">
        <name>FAD</name>
        <dbReference type="ChEBI" id="CHEBI:57692"/>
    </cofactor>
</comment>
<dbReference type="InterPro" id="IPR001094">
    <property type="entry name" value="Flavdoxin-like"/>
</dbReference>
<gene>
    <name evidence="11" type="ORF">NPX13_g4242</name>
</gene>
<dbReference type="Gene3D" id="1.20.990.10">
    <property type="entry name" value="NADPH-cytochrome p450 Reductase, Chain A, domain 3"/>
    <property type="match status" value="1"/>
</dbReference>
<accession>A0A9W8NGV3</accession>
<dbReference type="Proteomes" id="UP001148614">
    <property type="component" value="Unassembled WGS sequence"/>
</dbReference>
<dbReference type="EMBL" id="JANPWZ010000585">
    <property type="protein sequence ID" value="KAJ3574835.1"/>
    <property type="molecule type" value="Genomic_DNA"/>
</dbReference>
<dbReference type="Gene3D" id="3.40.50.80">
    <property type="entry name" value="Nucleotide-binding domain of ferredoxin-NADP reductase (FNR) module"/>
    <property type="match status" value="1"/>
</dbReference>
<dbReference type="GO" id="GO:0005829">
    <property type="term" value="C:cytosol"/>
    <property type="evidence" value="ECO:0007669"/>
    <property type="project" value="TreeGrafter"/>
</dbReference>
<evidence type="ECO:0000256" key="1">
    <source>
        <dbReference type="ARBA" id="ARBA00001917"/>
    </source>
</evidence>
<evidence type="ECO:0000256" key="4">
    <source>
        <dbReference type="ARBA" id="ARBA00022643"/>
    </source>
</evidence>
<sequence>MLQLSLTSLLEQLDHPLLAPSKSDGLVLFVILSLWATHFFYSFGAYKVPDSFYHEVPQEKEQGALSSSPQTARNVATVFSERELDMVIFWGSQSGRAEMLAKRLAKTLRDGFNARVYAADLDDFDHEHLVELQEKHLCGFVLSTYGEGDPPDNANGLWKTLHEFQSRNMNLSRMRYVLFGLGNSEYRRYNEVAKHVDRLLQSLGAVRHGIVGDGDDANGMTEPSFVRWRNALEENLKADLGWQKGEFKYSPSFQIQENPSTGSDTVHLGEPYAVGQKIDLGSNRTLKYKTGDYLALWPINPDGMVSRILKALTLEEKAHTPIQITPVEALGEKLAVPSPTTYDALFRHYLEICAPISQELLADLASFTTSRESKDLLLRLSQDDVTFQSDVAARNLTVVDVLEMCGSKTTISVPVSFFLERFKPMQPRSYSISSSSIVSPSTIALTVAVNTALAENVQRDIVEQGCYGVATTYLHALERSINRNDTGNAVSEPSSVQGITGPRGLLENHKIFASLRTSDFKLPLSSSTPIIMIGAGTGIAPYRGFVQERVRRQGLGQEIGQTLLFMGFRHPNVDFVYKEKWTKCAKALGTDSFRMWTAFSRYNDKKVYVQDRVRENAKEILSLLSNPTGCRLYICGSAAMAREVVQVLSKARMAFNGDNEEQAAQWIRNLRSSKELLEDVWG</sequence>
<dbReference type="InterPro" id="IPR023173">
    <property type="entry name" value="NADPH_Cyt_P450_Rdtase_alpha"/>
</dbReference>
<reference evidence="11" key="1">
    <citation type="submission" date="2022-07" db="EMBL/GenBank/DDBJ databases">
        <title>Genome Sequence of Xylaria arbuscula.</title>
        <authorList>
            <person name="Buettner E."/>
        </authorList>
    </citation>
    <scope>NUCLEOTIDE SEQUENCE</scope>
    <source>
        <strain evidence="11">VT107</strain>
    </source>
</reference>
<keyword evidence="3" id="KW-0285">Flavoprotein</keyword>
<name>A0A9W8NGV3_9PEZI</name>
<proteinExistence type="predicted"/>
<dbReference type="AlphaFoldDB" id="A0A9W8NGV3"/>
<keyword evidence="7" id="KW-0560">Oxidoreductase</keyword>
<evidence type="ECO:0000256" key="3">
    <source>
        <dbReference type="ARBA" id="ARBA00022630"/>
    </source>
</evidence>
<dbReference type="Pfam" id="PF00667">
    <property type="entry name" value="FAD_binding_1"/>
    <property type="match status" value="1"/>
</dbReference>
<evidence type="ECO:0000256" key="6">
    <source>
        <dbReference type="ARBA" id="ARBA00022857"/>
    </source>
</evidence>
<evidence type="ECO:0000256" key="2">
    <source>
        <dbReference type="ARBA" id="ARBA00001974"/>
    </source>
</evidence>
<evidence type="ECO:0000256" key="7">
    <source>
        <dbReference type="ARBA" id="ARBA00023002"/>
    </source>
</evidence>
<keyword evidence="4" id="KW-0288">FMN</keyword>
<dbReference type="InterPro" id="IPR003097">
    <property type="entry name" value="CysJ-like_FAD-binding"/>
</dbReference>
<keyword evidence="6" id="KW-0521">NADP</keyword>
<keyword evidence="12" id="KW-1185">Reference proteome</keyword>
<evidence type="ECO:0000259" key="9">
    <source>
        <dbReference type="PROSITE" id="PS50902"/>
    </source>
</evidence>
<dbReference type="InterPro" id="IPR001433">
    <property type="entry name" value="OxRdtase_FAD/NAD-bd"/>
</dbReference>
<dbReference type="SUPFAM" id="SSF63380">
    <property type="entry name" value="Riboflavin synthase domain-like"/>
    <property type="match status" value="1"/>
</dbReference>
<evidence type="ECO:0000256" key="5">
    <source>
        <dbReference type="ARBA" id="ARBA00022827"/>
    </source>
</evidence>
<comment type="cofactor">
    <cofactor evidence="1">
        <name>FMN</name>
        <dbReference type="ChEBI" id="CHEBI:58210"/>
    </cofactor>
</comment>
<dbReference type="GO" id="GO:0003958">
    <property type="term" value="F:NADPH-hemoprotein reductase activity"/>
    <property type="evidence" value="ECO:0007669"/>
    <property type="project" value="UniProtKB-EC"/>
</dbReference>
<dbReference type="Pfam" id="PF00258">
    <property type="entry name" value="Flavodoxin_1"/>
    <property type="match status" value="1"/>
</dbReference>
<keyword evidence="5" id="KW-0274">FAD</keyword>
<dbReference type="Gene3D" id="3.40.50.360">
    <property type="match status" value="1"/>
</dbReference>
<dbReference type="PROSITE" id="PS50902">
    <property type="entry name" value="FLAVODOXIN_LIKE"/>
    <property type="match status" value="1"/>
</dbReference>
<dbReference type="InterPro" id="IPR017927">
    <property type="entry name" value="FAD-bd_FR_type"/>
</dbReference>
<evidence type="ECO:0000313" key="11">
    <source>
        <dbReference type="EMBL" id="KAJ3574835.1"/>
    </source>
</evidence>
<evidence type="ECO:0000259" key="10">
    <source>
        <dbReference type="PROSITE" id="PS51384"/>
    </source>
</evidence>
<dbReference type="InterPro" id="IPR017938">
    <property type="entry name" value="Riboflavin_synthase-like_b-brl"/>
</dbReference>
<dbReference type="PANTHER" id="PTHR19384">
    <property type="entry name" value="NITRIC OXIDE SYNTHASE-RELATED"/>
    <property type="match status" value="1"/>
</dbReference>
<dbReference type="EC" id="1.6.2.4" evidence="8"/>
<dbReference type="PRINTS" id="PR00369">
    <property type="entry name" value="FLAVODOXIN"/>
</dbReference>
<organism evidence="11 12">
    <name type="scientific">Xylaria arbuscula</name>
    <dbReference type="NCBI Taxonomy" id="114810"/>
    <lineage>
        <taxon>Eukaryota</taxon>
        <taxon>Fungi</taxon>
        <taxon>Dikarya</taxon>
        <taxon>Ascomycota</taxon>
        <taxon>Pezizomycotina</taxon>
        <taxon>Sordariomycetes</taxon>
        <taxon>Xylariomycetidae</taxon>
        <taxon>Xylariales</taxon>
        <taxon>Xylariaceae</taxon>
        <taxon>Xylaria</taxon>
    </lineage>
</organism>
<dbReference type="PROSITE" id="PS51384">
    <property type="entry name" value="FAD_FR"/>
    <property type="match status" value="1"/>
</dbReference>
<dbReference type="Pfam" id="PF00175">
    <property type="entry name" value="NAD_binding_1"/>
    <property type="match status" value="1"/>
</dbReference>
<evidence type="ECO:0000256" key="8">
    <source>
        <dbReference type="ARBA" id="ARBA00023797"/>
    </source>
</evidence>
<dbReference type="InterPro" id="IPR001709">
    <property type="entry name" value="Flavoprot_Pyr_Nucl_cyt_Rdtase"/>
</dbReference>
<comment type="caution">
    <text evidence="11">The sequence shown here is derived from an EMBL/GenBank/DDBJ whole genome shotgun (WGS) entry which is preliminary data.</text>
</comment>
<dbReference type="Gene3D" id="2.40.30.10">
    <property type="entry name" value="Translation factors"/>
    <property type="match status" value="1"/>
</dbReference>
<feature type="domain" description="Flavodoxin-like" evidence="9">
    <location>
        <begin position="86"/>
        <end position="233"/>
    </location>
</feature>
<dbReference type="PRINTS" id="PR00371">
    <property type="entry name" value="FPNCR"/>
</dbReference>
<dbReference type="GO" id="GO:0010181">
    <property type="term" value="F:FMN binding"/>
    <property type="evidence" value="ECO:0007669"/>
    <property type="project" value="InterPro"/>
</dbReference>
<dbReference type="InterPro" id="IPR029039">
    <property type="entry name" value="Flavoprotein-like_sf"/>
</dbReference>
<dbReference type="GO" id="GO:0050660">
    <property type="term" value="F:flavin adenine dinucleotide binding"/>
    <property type="evidence" value="ECO:0007669"/>
    <property type="project" value="TreeGrafter"/>
</dbReference>
<protein>
    <recommendedName>
        <fullName evidence="8">NADPH--hemoprotein reductase</fullName>
        <ecNumber evidence="8">1.6.2.4</ecNumber>
    </recommendedName>
</protein>
<feature type="domain" description="FAD-binding FR-type" evidence="10">
    <location>
        <begin position="248"/>
        <end position="509"/>
    </location>
</feature>
<dbReference type="PANTHER" id="PTHR19384:SF17">
    <property type="entry name" value="NADPH--CYTOCHROME P450 REDUCTASE"/>
    <property type="match status" value="1"/>
</dbReference>
<dbReference type="InterPro" id="IPR039261">
    <property type="entry name" value="FNR_nucleotide-bd"/>
</dbReference>
<dbReference type="InterPro" id="IPR008254">
    <property type="entry name" value="Flavodoxin/NO_synth"/>
</dbReference>
<dbReference type="SUPFAM" id="SSF52343">
    <property type="entry name" value="Ferredoxin reductase-like, C-terminal NADP-linked domain"/>
    <property type="match status" value="1"/>
</dbReference>